<dbReference type="GO" id="GO:0005634">
    <property type="term" value="C:nucleus"/>
    <property type="evidence" value="ECO:0007669"/>
    <property type="project" value="UniProtKB-SubCell"/>
</dbReference>
<dbReference type="Gene3D" id="2.30.30.140">
    <property type="match status" value="3"/>
</dbReference>
<dbReference type="InterPro" id="IPR002999">
    <property type="entry name" value="Tudor"/>
</dbReference>
<dbReference type="GO" id="GO:0070828">
    <property type="term" value="P:heterochromatin organization"/>
    <property type="evidence" value="ECO:0007669"/>
    <property type="project" value="TreeGrafter"/>
</dbReference>
<dbReference type="GO" id="GO:0010629">
    <property type="term" value="P:negative regulation of gene expression"/>
    <property type="evidence" value="ECO:0007669"/>
    <property type="project" value="TreeGrafter"/>
</dbReference>
<dbReference type="PANTHER" id="PTHR46024">
    <property type="entry name" value="HISTONE-LYSINE N-METHYLTRANSFERASE EGGLESS"/>
    <property type="match status" value="1"/>
</dbReference>
<dbReference type="Pfam" id="PF18358">
    <property type="entry name" value="Tudor_4"/>
    <property type="match status" value="1"/>
</dbReference>
<feature type="compositionally biased region" description="Acidic residues" evidence="3">
    <location>
        <begin position="116"/>
        <end position="135"/>
    </location>
</feature>
<evidence type="ECO:0000256" key="3">
    <source>
        <dbReference type="SAM" id="MobiDB-lite"/>
    </source>
</evidence>
<accession>A0A7J6B073</accession>
<feature type="region of interest" description="Disordered" evidence="3">
    <location>
        <begin position="99"/>
        <end position="135"/>
    </location>
</feature>
<dbReference type="Pfam" id="PF18300">
    <property type="entry name" value="DUF5604"/>
    <property type="match status" value="1"/>
</dbReference>
<gene>
    <name evidence="5" type="ORF">AMELA_G00082840</name>
</gene>
<dbReference type="InterPro" id="IPR040880">
    <property type="entry name" value="DUF5604"/>
</dbReference>
<dbReference type="InterPro" id="IPR051516">
    <property type="entry name" value="SETDB_methyltransferase"/>
</dbReference>
<evidence type="ECO:0000256" key="2">
    <source>
        <dbReference type="ARBA" id="ARBA00023242"/>
    </source>
</evidence>
<dbReference type="GO" id="GO:0046974">
    <property type="term" value="F:histone H3K9 methyltransferase activity"/>
    <property type="evidence" value="ECO:0007669"/>
    <property type="project" value="TreeGrafter"/>
</dbReference>
<feature type="domain" description="Tudor" evidence="4">
    <location>
        <begin position="290"/>
        <end position="352"/>
    </location>
</feature>
<feature type="region of interest" description="Disordered" evidence="3">
    <location>
        <begin position="180"/>
        <end position="201"/>
    </location>
</feature>
<dbReference type="PANTHER" id="PTHR46024:SF2">
    <property type="entry name" value="HISTONE-LYSINE N-METHYLTRANSFERASE SETDB1"/>
    <property type="match status" value="1"/>
</dbReference>
<reference evidence="5 6" key="1">
    <citation type="submission" date="2020-02" db="EMBL/GenBank/DDBJ databases">
        <title>A chromosome-scale genome assembly of the black bullhead catfish (Ameiurus melas).</title>
        <authorList>
            <person name="Wen M."/>
            <person name="Zham M."/>
            <person name="Cabau C."/>
            <person name="Klopp C."/>
            <person name="Donnadieu C."/>
            <person name="Roques C."/>
            <person name="Bouchez O."/>
            <person name="Lampietro C."/>
            <person name="Jouanno E."/>
            <person name="Herpin A."/>
            <person name="Louis A."/>
            <person name="Berthelot C."/>
            <person name="Parey E."/>
            <person name="Roest-Crollius H."/>
            <person name="Braasch I."/>
            <person name="Postlethwait J."/>
            <person name="Robinson-Rechavi M."/>
            <person name="Echchiki A."/>
            <person name="Begum T."/>
            <person name="Montfort J."/>
            <person name="Schartl M."/>
            <person name="Bobe J."/>
            <person name="Guiguen Y."/>
        </authorList>
    </citation>
    <scope>NUCLEOTIDE SEQUENCE [LARGE SCALE GENOMIC DNA]</scope>
    <source>
        <strain evidence="5">M_S1</strain>
        <tissue evidence="5">Blood</tissue>
    </source>
</reference>
<evidence type="ECO:0000259" key="4">
    <source>
        <dbReference type="SMART" id="SM00333"/>
    </source>
</evidence>
<proteinExistence type="predicted"/>
<dbReference type="AlphaFoldDB" id="A0A7J6B073"/>
<dbReference type="EMBL" id="JAAGNN010000006">
    <property type="protein sequence ID" value="KAF4088504.1"/>
    <property type="molecule type" value="Genomic_DNA"/>
</dbReference>
<sequence length="431" mass="48088">MEVDADLGPALDMELGPELEEELGVSLDELRRWIEEQVDSSEVVLNRKAQLAEMQNWVEQKEKDMASMDTLCSSASESVIQCEVLVKELYSNIGLEYRESSSEDEGVGGGNASEVIEIDDDEDDDDDDDEDDEDDDDVIAVGCVVPPNKNVTPVKDSLMEASAALQRSTQQVQNLMQTVGKPTPSTAITPTKGLAPPSPSRGSMLNIPAVFMSSGPVHAPTQPNPALKQDVMRLNMSILGKKRTKTWHRGTLIAINSVGNGFKYKVKFENKGKSLLSGNHVAFDYHPTLERLYVGARVVAKYKDGNQVWLYAGIVAEMPNSKNRMRFLIFFDDGYASYVALPDLYPVCRPLQKTWEDIEDESCRDFIEEYITAYPNRPMVLLKPGQIIKTEWEGTWWRSRVEEVDGSLVKMLFLVCHASFPVTCLGCIYIA</sequence>
<evidence type="ECO:0000256" key="1">
    <source>
        <dbReference type="ARBA" id="ARBA00004123"/>
    </source>
</evidence>
<dbReference type="CDD" id="cd20382">
    <property type="entry name" value="Tudor_SETDB1_rpt1"/>
    <property type="match status" value="1"/>
</dbReference>
<protein>
    <recommendedName>
        <fullName evidence="4">Tudor domain-containing protein</fullName>
    </recommendedName>
</protein>
<dbReference type="InterPro" id="IPR041292">
    <property type="entry name" value="Tudor_4"/>
</dbReference>
<comment type="subcellular location">
    <subcellularLocation>
        <location evidence="1">Nucleus</location>
    </subcellularLocation>
</comment>
<dbReference type="FunFam" id="2.30.30.140:FF:000034">
    <property type="entry name" value="Histone-lysine N-methyltransferase"/>
    <property type="match status" value="1"/>
</dbReference>
<keyword evidence="6" id="KW-1185">Reference proteome</keyword>
<dbReference type="Proteomes" id="UP000593565">
    <property type="component" value="Unassembled WGS sequence"/>
</dbReference>
<keyword evidence="2" id="KW-0539">Nucleus</keyword>
<evidence type="ECO:0000313" key="5">
    <source>
        <dbReference type="EMBL" id="KAF4088504.1"/>
    </source>
</evidence>
<evidence type="ECO:0000313" key="6">
    <source>
        <dbReference type="Proteomes" id="UP000593565"/>
    </source>
</evidence>
<comment type="caution">
    <text evidence="5">The sequence shown here is derived from an EMBL/GenBank/DDBJ whole genome shotgun (WGS) entry which is preliminary data.</text>
</comment>
<dbReference type="SMART" id="SM00333">
    <property type="entry name" value="TUDOR"/>
    <property type="match status" value="1"/>
</dbReference>
<name>A0A7J6B073_AMEME</name>
<dbReference type="Pfam" id="PF18359">
    <property type="entry name" value="Tudor_5"/>
    <property type="match status" value="1"/>
</dbReference>
<organism evidence="5 6">
    <name type="scientific">Ameiurus melas</name>
    <name type="common">Black bullhead</name>
    <name type="synonym">Silurus melas</name>
    <dbReference type="NCBI Taxonomy" id="219545"/>
    <lineage>
        <taxon>Eukaryota</taxon>
        <taxon>Metazoa</taxon>
        <taxon>Chordata</taxon>
        <taxon>Craniata</taxon>
        <taxon>Vertebrata</taxon>
        <taxon>Euteleostomi</taxon>
        <taxon>Actinopterygii</taxon>
        <taxon>Neopterygii</taxon>
        <taxon>Teleostei</taxon>
        <taxon>Ostariophysi</taxon>
        <taxon>Siluriformes</taxon>
        <taxon>Ictaluridae</taxon>
        <taxon>Ameiurus</taxon>
    </lineage>
</organism>
<dbReference type="InterPro" id="IPR041291">
    <property type="entry name" value="TUDOR_5"/>
</dbReference>